<proteinExistence type="predicted"/>
<keyword evidence="3" id="KW-1185">Reference proteome</keyword>
<comment type="caution">
    <text evidence="2">The sequence shown here is derived from an EMBL/GenBank/DDBJ whole genome shotgun (WGS) entry which is preliminary data.</text>
</comment>
<accession>A0A8J5TAF8</accession>
<feature type="region of interest" description="Disordered" evidence="1">
    <location>
        <begin position="79"/>
        <end position="138"/>
    </location>
</feature>
<dbReference type="Proteomes" id="UP000729402">
    <property type="component" value="Unassembled WGS sequence"/>
</dbReference>
<reference evidence="2" key="1">
    <citation type="journal article" date="2021" name="bioRxiv">
        <title>Whole Genome Assembly and Annotation of Northern Wild Rice, Zizania palustris L., Supports a Whole Genome Duplication in the Zizania Genus.</title>
        <authorList>
            <person name="Haas M."/>
            <person name="Kono T."/>
            <person name="Macchietto M."/>
            <person name="Millas R."/>
            <person name="McGilp L."/>
            <person name="Shao M."/>
            <person name="Duquette J."/>
            <person name="Hirsch C.N."/>
            <person name="Kimball J."/>
        </authorList>
    </citation>
    <scope>NUCLEOTIDE SEQUENCE</scope>
    <source>
        <tissue evidence="2">Fresh leaf tissue</tissue>
    </source>
</reference>
<name>A0A8J5TAF8_ZIZPA</name>
<sequence>MATDHRRAGALPEGGGANLTVMGGAERSSPSTVGSAMAAPAVVGGSSDLLGEEGWDPIVSPAKVACPQEDRLHRQNVLTTPITGTPPSSSMSWVPHQKQSRSVELSDAVIEAGDTKDDDDAALSTPGALSEASESAPGDQGIFRGPLAYLCLAFYWAAL</sequence>
<dbReference type="AlphaFoldDB" id="A0A8J5TAF8"/>
<reference evidence="2" key="2">
    <citation type="submission" date="2021-02" db="EMBL/GenBank/DDBJ databases">
        <authorList>
            <person name="Kimball J.A."/>
            <person name="Haas M.W."/>
            <person name="Macchietto M."/>
            <person name="Kono T."/>
            <person name="Duquette J."/>
            <person name="Shao M."/>
        </authorList>
    </citation>
    <scope>NUCLEOTIDE SEQUENCE</scope>
    <source>
        <tissue evidence="2">Fresh leaf tissue</tissue>
    </source>
</reference>
<evidence type="ECO:0000256" key="1">
    <source>
        <dbReference type="SAM" id="MobiDB-lite"/>
    </source>
</evidence>
<organism evidence="2 3">
    <name type="scientific">Zizania palustris</name>
    <name type="common">Northern wild rice</name>
    <dbReference type="NCBI Taxonomy" id="103762"/>
    <lineage>
        <taxon>Eukaryota</taxon>
        <taxon>Viridiplantae</taxon>
        <taxon>Streptophyta</taxon>
        <taxon>Embryophyta</taxon>
        <taxon>Tracheophyta</taxon>
        <taxon>Spermatophyta</taxon>
        <taxon>Magnoliopsida</taxon>
        <taxon>Liliopsida</taxon>
        <taxon>Poales</taxon>
        <taxon>Poaceae</taxon>
        <taxon>BOP clade</taxon>
        <taxon>Oryzoideae</taxon>
        <taxon>Oryzeae</taxon>
        <taxon>Zizaniinae</taxon>
        <taxon>Zizania</taxon>
    </lineage>
</organism>
<protein>
    <submittedName>
        <fullName evidence="2">Uncharacterized protein</fullName>
    </submittedName>
</protein>
<feature type="region of interest" description="Disordered" evidence="1">
    <location>
        <begin position="1"/>
        <end position="33"/>
    </location>
</feature>
<gene>
    <name evidence="2" type="ORF">GUJ93_ZPchr0006g45709</name>
</gene>
<evidence type="ECO:0000313" key="2">
    <source>
        <dbReference type="EMBL" id="KAG8076403.1"/>
    </source>
</evidence>
<feature type="compositionally biased region" description="Low complexity" evidence="1">
    <location>
        <begin position="79"/>
        <end position="92"/>
    </location>
</feature>
<evidence type="ECO:0000313" key="3">
    <source>
        <dbReference type="Proteomes" id="UP000729402"/>
    </source>
</evidence>
<dbReference type="EMBL" id="JAAALK010000283">
    <property type="protein sequence ID" value="KAG8076403.1"/>
    <property type="molecule type" value="Genomic_DNA"/>
</dbReference>